<accession>A0A6P8MFX8</accession>
<proteinExistence type="predicted"/>
<gene>
    <name evidence="2" type="primary">LOC117206384</name>
</gene>
<dbReference type="RefSeq" id="XP_033301560.1">
    <property type="nucleotide sequence ID" value="XM_033445669.1"/>
</dbReference>
<keyword evidence="1" id="KW-1185">Reference proteome</keyword>
<dbReference type="Proteomes" id="UP000515164">
    <property type="component" value="Unplaced"/>
</dbReference>
<reference evidence="2" key="1">
    <citation type="submission" date="2025-08" db="UniProtKB">
        <authorList>
            <consortium name="RefSeq"/>
        </authorList>
    </citation>
    <scope>IDENTIFICATION</scope>
    <source>
        <tissue evidence="2">Muscle</tissue>
    </source>
</reference>
<evidence type="ECO:0000313" key="2">
    <source>
        <dbReference type="RefSeq" id="XP_033301560.1"/>
    </source>
</evidence>
<name>A0A6P8MFX8_9HYME</name>
<protein>
    <submittedName>
        <fullName evidence="2">Uncharacterized protein LOC117206384</fullName>
    </submittedName>
</protein>
<organism evidence="1 2">
    <name type="scientific">Bombus bifarius</name>
    <dbReference type="NCBI Taxonomy" id="103933"/>
    <lineage>
        <taxon>Eukaryota</taxon>
        <taxon>Metazoa</taxon>
        <taxon>Ecdysozoa</taxon>
        <taxon>Arthropoda</taxon>
        <taxon>Hexapoda</taxon>
        <taxon>Insecta</taxon>
        <taxon>Pterygota</taxon>
        <taxon>Neoptera</taxon>
        <taxon>Endopterygota</taxon>
        <taxon>Hymenoptera</taxon>
        <taxon>Apocrita</taxon>
        <taxon>Aculeata</taxon>
        <taxon>Apoidea</taxon>
        <taxon>Anthophila</taxon>
        <taxon>Apidae</taxon>
        <taxon>Bombus</taxon>
        <taxon>Pyrobombus</taxon>
    </lineage>
</organism>
<sequence length="116" mass="13457">MYENTCDAIVQYSPIIFVDLPANHSVLFTIQFSISKSTPSCVRFYISCNVSLLRNVYTGFLLQYEINKHVVGQRSIEGNWESSRKAERIARLLHIDSTTWLNSECTISVYRRNLKF</sequence>
<dbReference type="GeneID" id="117206384"/>
<dbReference type="AlphaFoldDB" id="A0A6P8MFX8"/>
<evidence type="ECO:0000313" key="1">
    <source>
        <dbReference type="Proteomes" id="UP000515164"/>
    </source>
</evidence>
<dbReference type="KEGG" id="bbif:117206384"/>